<dbReference type="AlphaFoldDB" id="A0A8S3R8G3"/>
<accession>A0A8S3R8G3</accession>
<feature type="compositionally biased region" description="Basic and acidic residues" evidence="1">
    <location>
        <begin position="37"/>
        <end position="46"/>
    </location>
</feature>
<feature type="region of interest" description="Disordered" evidence="1">
    <location>
        <begin position="152"/>
        <end position="187"/>
    </location>
</feature>
<evidence type="ECO:0000313" key="3">
    <source>
        <dbReference type="Proteomes" id="UP000683360"/>
    </source>
</evidence>
<dbReference type="Proteomes" id="UP000683360">
    <property type="component" value="Unassembled WGS sequence"/>
</dbReference>
<dbReference type="EMBL" id="CAJPWZ010001025">
    <property type="protein sequence ID" value="CAG2205584.1"/>
    <property type="molecule type" value="Genomic_DNA"/>
</dbReference>
<proteinExistence type="predicted"/>
<organism evidence="2 3">
    <name type="scientific">Mytilus edulis</name>
    <name type="common">Blue mussel</name>
    <dbReference type="NCBI Taxonomy" id="6550"/>
    <lineage>
        <taxon>Eukaryota</taxon>
        <taxon>Metazoa</taxon>
        <taxon>Spiralia</taxon>
        <taxon>Lophotrochozoa</taxon>
        <taxon>Mollusca</taxon>
        <taxon>Bivalvia</taxon>
        <taxon>Autobranchia</taxon>
        <taxon>Pteriomorphia</taxon>
        <taxon>Mytilida</taxon>
        <taxon>Mytiloidea</taxon>
        <taxon>Mytilidae</taxon>
        <taxon>Mytilinae</taxon>
        <taxon>Mytilus</taxon>
    </lineage>
</organism>
<feature type="region of interest" description="Disordered" evidence="1">
    <location>
        <begin position="1"/>
        <end position="46"/>
    </location>
</feature>
<protein>
    <submittedName>
        <fullName evidence="2">Uncharacterized protein</fullName>
    </submittedName>
</protein>
<keyword evidence="3" id="KW-1185">Reference proteome</keyword>
<feature type="compositionally biased region" description="Basic residues" evidence="1">
    <location>
        <begin position="170"/>
        <end position="185"/>
    </location>
</feature>
<gene>
    <name evidence="2" type="ORF">MEDL_19991</name>
</gene>
<comment type="caution">
    <text evidence="2">The sequence shown here is derived from an EMBL/GenBank/DDBJ whole genome shotgun (WGS) entry which is preliminary data.</text>
</comment>
<name>A0A8S3R8G3_MYTED</name>
<reference evidence="2" key="1">
    <citation type="submission" date="2021-03" db="EMBL/GenBank/DDBJ databases">
        <authorList>
            <person name="Bekaert M."/>
        </authorList>
    </citation>
    <scope>NUCLEOTIDE SEQUENCE</scope>
</reference>
<feature type="compositionally biased region" description="Basic and acidic residues" evidence="1">
    <location>
        <begin position="153"/>
        <end position="163"/>
    </location>
</feature>
<evidence type="ECO:0000313" key="2">
    <source>
        <dbReference type="EMBL" id="CAG2205584.1"/>
    </source>
</evidence>
<feature type="compositionally biased region" description="Basic residues" evidence="1">
    <location>
        <begin position="17"/>
        <end position="36"/>
    </location>
</feature>
<evidence type="ECO:0000256" key="1">
    <source>
        <dbReference type="SAM" id="MobiDB-lite"/>
    </source>
</evidence>
<sequence>MDFVRNLQDSETSNDVKRKKNMSKLTKEKRQRNRERKNRDETVNKRQQLDYQNVSLDVKGENSDISNDINETESDKNVYKTISKPEFVTSKNILPQFDDQNLGISAEIEGPLTDVRKVRKKDLEEIKPTMENILRAEIESDDSQAGCVEFENSPDKTLYKENEDSANYSRSKHKRRRRRKHKKHYNLSVENDDKNLVSASEIDEVIRYEDKKLQDANGFGNINDKLFSMPLLSTMAEDSAADHTSDVSSEDEQINVFKLPVVHLKNDGKSTEEVQDEQPQVKTFHKQKKQHRKISNKATASVVENDDQGKNNYAISPDKFIKDEIEDDDEDLLVKGRFRDRKKRRMKKESIPIESADERANDIFTLTDDFVVMASDSDLNEMIDSEKDLDHVISLPPIKTMDFVRNLQDSETGMM</sequence>